<feature type="domain" description="Ion transport" evidence="14">
    <location>
        <begin position="71"/>
        <end position="210"/>
    </location>
</feature>
<sequence>MATSYRANISSGIDPVDNYLSLSTLRTVEQFDQETKSNEDCCDNTCCSCFNYWWNIKFNHQRAIVHIVEKTIFHIAVVVLVLVDCVLVVSELLLDFIYLSQKCDSKAKNTSHHEEVENPKLELAIELLHYASIILLAIFVLEVVVKIYAFGKKWWNFREKKMEWLDAAIVIVSFVVDIYFLQKPNVIAEISLLFISFRLWRIIRIINSVAQSIRTKDETAKKHLANTYLQIIELLLSVSIKKTDVTTELRNDLTRENFEKIIEKFTTIDQSCRSMLVQCQKPSSRDAVTDIAQNLQETLEQIRSTSSTLDITNKTNQSKWK</sequence>
<dbReference type="InterPro" id="IPR027359">
    <property type="entry name" value="Volt_channel_dom_sf"/>
</dbReference>
<dbReference type="Proteomes" id="UP000663824">
    <property type="component" value="Unassembled WGS sequence"/>
</dbReference>
<dbReference type="EMBL" id="CAJNOV010015046">
    <property type="protein sequence ID" value="CAF1566291.1"/>
    <property type="molecule type" value="Genomic_DNA"/>
</dbReference>
<evidence type="ECO:0000259" key="14">
    <source>
        <dbReference type="Pfam" id="PF00520"/>
    </source>
</evidence>
<evidence type="ECO:0000256" key="6">
    <source>
        <dbReference type="ARBA" id="ARBA00022882"/>
    </source>
</evidence>
<dbReference type="PANTHER" id="PTHR46480:SF1">
    <property type="entry name" value="VOLTAGE-GATED HYDROGEN CHANNEL 1"/>
    <property type="match status" value="1"/>
</dbReference>
<dbReference type="Pfam" id="PF00520">
    <property type="entry name" value="Ion_trans"/>
    <property type="match status" value="1"/>
</dbReference>
<dbReference type="Proteomes" id="UP000676336">
    <property type="component" value="Unassembled WGS sequence"/>
</dbReference>
<organism evidence="18 24">
    <name type="scientific">Rotaria magnacalcarata</name>
    <dbReference type="NCBI Taxonomy" id="392030"/>
    <lineage>
        <taxon>Eukaryota</taxon>
        <taxon>Metazoa</taxon>
        <taxon>Spiralia</taxon>
        <taxon>Gnathifera</taxon>
        <taxon>Rotifera</taxon>
        <taxon>Eurotatoria</taxon>
        <taxon>Bdelloidea</taxon>
        <taxon>Philodinida</taxon>
        <taxon>Philodinidae</taxon>
        <taxon>Rotaria</taxon>
    </lineage>
</organism>
<dbReference type="EMBL" id="CAJOBI010063548">
    <property type="protein sequence ID" value="CAF4425940.1"/>
    <property type="molecule type" value="Genomic_DNA"/>
</dbReference>
<dbReference type="Proteomes" id="UP000663834">
    <property type="component" value="Unassembled WGS sequence"/>
</dbReference>
<evidence type="ECO:0000256" key="12">
    <source>
        <dbReference type="ARBA" id="ARBA00031989"/>
    </source>
</evidence>
<keyword evidence="6" id="KW-0851">Voltage-gated channel</keyword>
<evidence type="ECO:0000313" key="22">
    <source>
        <dbReference type="EMBL" id="CAF4407762.1"/>
    </source>
</evidence>
<dbReference type="OrthoDB" id="427456at2759"/>
<dbReference type="Proteomes" id="UP000663842">
    <property type="component" value="Unassembled WGS sequence"/>
</dbReference>
<dbReference type="Proteomes" id="UP000681967">
    <property type="component" value="Unassembled WGS sequence"/>
</dbReference>
<evidence type="ECO:0000256" key="7">
    <source>
        <dbReference type="ARBA" id="ARBA00022989"/>
    </source>
</evidence>
<dbReference type="EMBL" id="CAJOBF010012262">
    <property type="protein sequence ID" value="CAF4316451.1"/>
    <property type="molecule type" value="Genomic_DNA"/>
</dbReference>
<dbReference type="EMBL" id="CAJNOW010005477">
    <property type="protein sequence ID" value="CAF1450926.1"/>
    <property type="molecule type" value="Genomic_DNA"/>
</dbReference>
<keyword evidence="10 13" id="KW-0472">Membrane</keyword>
<evidence type="ECO:0000256" key="4">
    <source>
        <dbReference type="ARBA" id="ARBA00022475"/>
    </source>
</evidence>
<keyword evidence="9" id="KW-0406">Ion transport</keyword>
<keyword evidence="8" id="KW-0175">Coiled coil</keyword>
<keyword evidence="3" id="KW-0813">Transport</keyword>
<dbReference type="EMBL" id="CAJOBG010039504">
    <property type="protein sequence ID" value="CAF4386785.1"/>
    <property type="molecule type" value="Genomic_DNA"/>
</dbReference>
<dbReference type="GO" id="GO:0034702">
    <property type="term" value="C:monoatomic ion channel complex"/>
    <property type="evidence" value="ECO:0007669"/>
    <property type="project" value="UniProtKB-KW"/>
</dbReference>
<evidence type="ECO:0000313" key="21">
    <source>
        <dbReference type="EMBL" id="CAF4386785.1"/>
    </source>
</evidence>
<protein>
    <recommendedName>
        <fullName evidence="2">Voltage-gated hydrogen channel 1</fullName>
    </recommendedName>
    <alternativeName>
        <fullName evidence="12">Hydrogen voltage-gated channel 1</fullName>
    </alternativeName>
</protein>
<evidence type="ECO:0000313" key="20">
    <source>
        <dbReference type="EMBL" id="CAF4316451.1"/>
    </source>
</evidence>
<proteinExistence type="predicted"/>
<keyword evidence="4" id="KW-1003">Cell membrane</keyword>
<evidence type="ECO:0000256" key="5">
    <source>
        <dbReference type="ARBA" id="ARBA00022692"/>
    </source>
</evidence>
<keyword evidence="5 13" id="KW-0812">Transmembrane</keyword>
<dbReference type="SUPFAM" id="SSF81324">
    <property type="entry name" value="Voltage-gated potassium channels"/>
    <property type="match status" value="1"/>
</dbReference>
<evidence type="ECO:0000313" key="16">
    <source>
        <dbReference type="EMBL" id="CAF1566291.1"/>
    </source>
</evidence>
<evidence type="ECO:0000256" key="10">
    <source>
        <dbReference type="ARBA" id="ARBA00023136"/>
    </source>
</evidence>
<evidence type="ECO:0000313" key="19">
    <source>
        <dbReference type="EMBL" id="CAF2106483.1"/>
    </source>
</evidence>
<comment type="caution">
    <text evidence="18">The sequence shown here is derived from an EMBL/GenBank/DDBJ whole genome shotgun (WGS) entry which is preliminary data.</text>
</comment>
<name>A0A816NI89_9BILA</name>
<gene>
    <name evidence="22" type="ORF">BYL167_LOCUS31847</name>
    <name evidence="16" type="ORF">CJN711_LOCUS31557</name>
    <name evidence="15" type="ORF">KQP761_LOCUS12001</name>
    <name evidence="18" type="ORF">MBJ925_LOCUS10480</name>
    <name evidence="21" type="ORF">OVN521_LOCUS34046</name>
    <name evidence="23" type="ORF">SMN809_LOCUS31582</name>
    <name evidence="20" type="ORF">UXM345_LOCUS34223</name>
    <name evidence="17" type="ORF">WKI299_LOCUS614</name>
    <name evidence="19" type="ORF">XDN619_LOCUS19871</name>
</gene>
<dbReference type="Proteomes" id="UP000663855">
    <property type="component" value="Unassembled WGS sequence"/>
</dbReference>
<keyword evidence="11" id="KW-0407">Ion channel</keyword>
<feature type="transmembrane region" description="Helical" evidence="13">
    <location>
        <begin position="162"/>
        <end position="180"/>
    </location>
</feature>
<dbReference type="AlphaFoldDB" id="A0A816NI89"/>
<evidence type="ECO:0000256" key="3">
    <source>
        <dbReference type="ARBA" id="ARBA00022448"/>
    </source>
</evidence>
<dbReference type="Proteomes" id="UP000663856">
    <property type="component" value="Unassembled WGS sequence"/>
</dbReference>
<dbReference type="Proteomes" id="UP000663866">
    <property type="component" value="Unassembled WGS sequence"/>
</dbReference>
<dbReference type="EMBL" id="CAJOBH010057190">
    <property type="protein sequence ID" value="CAF4407762.1"/>
    <property type="molecule type" value="Genomic_DNA"/>
</dbReference>
<feature type="transmembrane region" description="Helical" evidence="13">
    <location>
        <begin position="127"/>
        <end position="150"/>
    </location>
</feature>
<dbReference type="PANTHER" id="PTHR46480">
    <property type="entry name" value="F20B24.22"/>
    <property type="match status" value="1"/>
</dbReference>
<keyword evidence="25" id="KW-1185">Reference proteome</keyword>
<dbReference type="EMBL" id="CAJNRF010000038">
    <property type="protein sequence ID" value="CAF1931383.1"/>
    <property type="molecule type" value="Genomic_DNA"/>
</dbReference>
<dbReference type="Proteomes" id="UP000663887">
    <property type="component" value="Unassembled WGS sequence"/>
</dbReference>
<evidence type="ECO:0000256" key="8">
    <source>
        <dbReference type="ARBA" id="ARBA00023054"/>
    </source>
</evidence>
<evidence type="ECO:0000313" key="17">
    <source>
        <dbReference type="EMBL" id="CAF1931383.1"/>
    </source>
</evidence>
<dbReference type="InterPro" id="IPR005821">
    <property type="entry name" value="Ion_trans_dom"/>
</dbReference>
<evidence type="ECO:0000313" key="18">
    <source>
        <dbReference type="EMBL" id="CAF2034373.1"/>
    </source>
</evidence>
<evidence type="ECO:0000313" key="23">
    <source>
        <dbReference type="EMBL" id="CAF4425940.1"/>
    </source>
</evidence>
<evidence type="ECO:0000313" key="24">
    <source>
        <dbReference type="Proteomes" id="UP000663824"/>
    </source>
</evidence>
<dbReference type="GO" id="GO:0005886">
    <property type="term" value="C:plasma membrane"/>
    <property type="evidence" value="ECO:0007669"/>
    <property type="project" value="UniProtKB-SubCell"/>
</dbReference>
<feature type="transmembrane region" description="Helical" evidence="13">
    <location>
        <begin position="71"/>
        <end position="90"/>
    </location>
</feature>
<evidence type="ECO:0000313" key="25">
    <source>
        <dbReference type="Proteomes" id="UP000663866"/>
    </source>
</evidence>
<evidence type="ECO:0000256" key="1">
    <source>
        <dbReference type="ARBA" id="ARBA00004651"/>
    </source>
</evidence>
<reference evidence="18" key="1">
    <citation type="submission" date="2021-02" db="EMBL/GenBank/DDBJ databases">
        <authorList>
            <person name="Nowell W R."/>
        </authorList>
    </citation>
    <scope>NUCLEOTIDE SEQUENCE</scope>
</reference>
<dbReference type="GO" id="GO:0030171">
    <property type="term" value="F:voltage-gated proton channel activity"/>
    <property type="evidence" value="ECO:0007669"/>
    <property type="project" value="InterPro"/>
</dbReference>
<evidence type="ECO:0000256" key="11">
    <source>
        <dbReference type="ARBA" id="ARBA00023303"/>
    </source>
</evidence>
<comment type="subcellular location">
    <subcellularLocation>
        <location evidence="1">Cell membrane</location>
        <topology evidence="1">Multi-pass membrane protein</topology>
    </subcellularLocation>
</comment>
<accession>A0A816NI89</accession>
<keyword evidence="7 13" id="KW-1133">Transmembrane helix</keyword>
<dbReference type="EMBL" id="CAJNRG010008686">
    <property type="protein sequence ID" value="CAF2106483.1"/>
    <property type="molecule type" value="Genomic_DNA"/>
</dbReference>
<evidence type="ECO:0000313" key="15">
    <source>
        <dbReference type="EMBL" id="CAF1450926.1"/>
    </source>
</evidence>
<evidence type="ECO:0000256" key="2">
    <source>
        <dbReference type="ARBA" id="ARBA00015897"/>
    </source>
</evidence>
<evidence type="ECO:0000256" key="13">
    <source>
        <dbReference type="SAM" id="Phobius"/>
    </source>
</evidence>
<dbReference type="InterPro" id="IPR031846">
    <property type="entry name" value="Hvcn1"/>
</dbReference>
<evidence type="ECO:0000256" key="9">
    <source>
        <dbReference type="ARBA" id="ARBA00023065"/>
    </source>
</evidence>
<dbReference type="Gene3D" id="1.20.120.350">
    <property type="entry name" value="Voltage-gated potassium channels. Chain C"/>
    <property type="match status" value="1"/>
</dbReference>
<dbReference type="EMBL" id="CAJNRE010004400">
    <property type="protein sequence ID" value="CAF2034373.1"/>
    <property type="molecule type" value="Genomic_DNA"/>
</dbReference>